<dbReference type="STRING" id="1562970.ING2E5B_0522"/>
<keyword evidence="2" id="KW-1185">Reference proteome</keyword>
<name>A0A098BX93_9BACT</name>
<dbReference type="EMBL" id="LN515532">
    <property type="protein sequence ID" value="CEA15289.1"/>
    <property type="molecule type" value="Genomic_DNA"/>
</dbReference>
<dbReference type="AlphaFoldDB" id="A0A098BX93"/>
<evidence type="ECO:0000313" key="1">
    <source>
        <dbReference type="EMBL" id="CEA15289.1"/>
    </source>
</evidence>
<gene>
    <name evidence="1" type="ORF">ING2E5B_0522</name>
</gene>
<dbReference type="Proteomes" id="UP000032417">
    <property type="component" value="Chromosome 1"/>
</dbReference>
<sequence>MQISFDVNNKLKCQSVAYDFVFDKNNNPLIVEISYGFAMEAYDACPGYWDSSLQWHEGKFNPQGWMVEEVVRLKK</sequence>
<proteinExistence type="predicted"/>
<dbReference type="HOGENOM" id="CLU_2667963_0_0_10"/>
<protein>
    <submittedName>
        <fullName evidence="1">Uncharacterized protein</fullName>
    </submittedName>
</protein>
<dbReference type="KEGG" id="pbt:ING2E5B_0522"/>
<reference evidence="1 2" key="1">
    <citation type="submission" date="2014-08" db="EMBL/GenBank/DDBJ databases">
        <authorList>
            <person name="Wibberg D."/>
        </authorList>
    </citation>
    <scope>NUCLEOTIDE SEQUENCE [LARGE SCALE GENOMIC DNA]</scope>
    <source>
        <strain evidence="2">ING2-E5B</strain>
    </source>
</reference>
<dbReference type="OrthoDB" id="1704979at2"/>
<accession>A0A098BX93</accession>
<organism evidence="1 2">
    <name type="scientific">Fermentimonas caenicola</name>
    <dbReference type="NCBI Taxonomy" id="1562970"/>
    <lineage>
        <taxon>Bacteria</taxon>
        <taxon>Pseudomonadati</taxon>
        <taxon>Bacteroidota</taxon>
        <taxon>Bacteroidia</taxon>
        <taxon>Bacteroidales</taxon>
        <taxon>Dysgonomonadaceae</taxon>
        <taxon>Fermentimonas</taxon>
    </lineage>
</organism>
<evidence type="ECO:0000313" key="2">
    <source>
        <dbReference type="Proteomes" id="UP000032417"/>
    </source>
</evidence>